<keyword evidence="3" id="KW-0812">Transmembrane</keyword>
<feature type="transmembrane region" description="Helical" evidence="3">
    <location>
        <begin position="203"/>
        <end position="223"/>
    </location>
</feature>
<feature type="transmembrane region" description="Helical" evidence="3">
    <location>
        <begin position="271"/>
        <end position="292"/>
    </location>
</feature>
<feature type="transmembrane region" description="Helical" evidence="3">
    <location>
        <begin position="138"/>
        <end position="159"/>
    </location>
</feature>
<dbReference type="SUPFAM" id="SSF103473">
    <property type="entry name" value="MFS general substrate transporter"/>
    <property type="match status" value="1"/>
</dbReference>
<evidence type="ECO:0000256" key="2">
    <source>
        <dbReference type="ARBA" id="ARBA00006727"/>
    </source>
</evidence>
<dbReference type="Pfam" id="PF07690">
    <property type="entry name" value="MFS_1"/>
    <property type="match status" value="1"/>
</dbReference>
<reference evidence="5 6" key="1">
    <citation type="journal article" date="2023" name="Proc. Natl. Acad. Sci. U.S.A.">
        <title>A global phylogenomic analysis of the shiitake genus Lentinula.</title>
        <authorList>
            <person name="Sierra-Patev S."/>
            <person name="Min B."/>
            <person name="Naranjo-Ortiz M."/>
            <person name="Looney B."/>
            <person name="Konkel Z."/>
            <person name="Slot J.C."/>
            <person name="Sakamoto Y."/>
            <person name="Steenwyk J.L."/>
            <person name="Rokas A."/>
            <person name="Carro J."/>
            <person name="Camarero S."/>
            <person name="Ferreira P."/>
            <person name="Molpeceres G."/>
            <person name="Ruiz-Duenas F.J."/>
            <person name="Serrano A."/>
            <person name="Henrissat B."/>
            <person name="Drula E."/>
            <person name="Hughes K.W."/>
            <person name="Mata J.L."/>
            <person name="Ishikawa N.K."/>
            <person name="Vargas-Isla R."/>
            <person name="Ushijima S."/>
            <person name="Smith C.A."/>
            <person name="Donoghue J."/>
            <person name="Ahrendt S."/>
            <person name="Andreopoulos W."/>
            <person name="He G."/>
            <person name="LaButti K."/>
            <person name="Lipzen A."/>
            <person name="Ng V."/>
            <person name="Riley R."/>
            <person name="Sandor L."/>
            <person name="Barry K."/>
            <person name="Martinez A.T."/>
            <person name="Xiao Y."/>
            <person name="Gibbons J.G."/>
            <person name="Terashima K."/>
            <person name="Grigoriev I.V."/>
            <person name="Hibbett D."/>
        </authorList>
    </citation>
    <scope>NUCLEOTIDE SEQUENCE [LARGE SCALE GENOMIC DNA]</scope>
    <source>
        <strain evidence="5 6">TFB7810</strain>
    </source>
</reference>
<dbReference type="Proteomes" id="UP001142393">
    <property type="component" value="Unassembled WGS sequence"/>
</dbReference>
<dbReference type="PANTHER" id="PTHR11360">
    <property type="entry name" value="MONOCARBOXYLATE TRANSPORTER"/>
    <property type="match status" value="1"/>
</dbReference>
<comment type="caution">
    <text evidence="5">The sequence shown here is derived from an EMBL/GenBank/DDBJ whole genome shotgun (WGS) entry which is preliminary data.</text>
</comment>
<dbReference type="EMBL" id="JANVFU010000010">
    <property type="protein sequence ID" value="KAJ3742560.1"/>
    <property type="molecule type" value="Genomic_DNA"/>
</dbReference>
<gene>
    <name evidence="5" type="ORF">DFH05DRAFT_1401752</name>
</gene>
<dbReference type="GO" id="GO:0016020">
    <property type="term" value="C:membrane"/>
    <property type="evidence" value="ECO:0007669"/>
    <property type="project" value="UniProtKB-SubCell"/>
</dbReference>
<dbReference type="PROSITE" id="PS50850">
    <property type="entry name" value="MFS"/>
    <property type="match status" value="1"/>
</dbReference>
<feature type="transmembrane region" description="Helical" evidence="3">
    <location>
        <begin position="331"/>
        <end position="356"/>
    </location>
</feature>
<keyword evidence="3" id="KW-0472">Membrane</keyword>
<protein>
    <submittedName>
        <fullName evidence="5">Major facilitator superfamily domain-containing protein</fullName>
    </submittedName>
</protein>
<evidence type="ECO:0000256" key="1">
    <source>
        <dbReference type="ARBA" id="ARBA00004141"/>
    </source>
</evidence>
<feature type="transmembrane region" description="Helical" evidence="3">
    <location>
        <begin position="43"/>
        <end position="64"/>
    </location>
</feature>
<dbReference type="PANTHER" id="PTHR11360:SF305">
    <property type="entry name" value="MAJOR FACILITATOR SUPERFAMILY (MFS) PROFILE DOMAIN-CONTAINING PROTEIN"/>
    <property type="match status" value="1"/>
</dbReference>
<proteinExistence type="inferred from homology"/>
<dbReference type="InterPro" id="IPR011701">
    <property type="entry name" value="MFS"/>
</dbReference>
<feature type="transmembrane region" description="Helical" evidence="3">
    <location>
        <begin position="244"/>
        <end position="265"/>
    </location>
</feature>
<feature type="transmembrane region" description="Helical" evidence="3">
    <location>
        <begin position="84"/>
        <end position="102"/>
    </location>
</feature>
<name>A0A9W8NX65_9AGAR</name>
<dbReference type="AlphaFoldDB" id="A0A9W8NX65"/>
<dbReference type="InterPro" id="IPR050327">
    <property type="entry name" value="Proton-linked_MCT"/>
</dbReference>
<accession>A0A9W8NX65</accession>
<evidence type="ECO:0000313" key="5">
    <source>
        <dbReference type="EMBL" id="KAJ3742560.1"/>
    </source>
</evidence>
<dbReference type="Gene3D" id="1.20.1250.20">
    <property type="entry name" value="MFS general substrate transporter like domains"/>
    <property type="match status" value="2"/>
</dbReference>
<feature type="transmembrane region" description="Helical" evidence="3">
    <location>
        <begin position="171"/>
        <end position="191"/>
    </location>
</feature>
<feature type="transmembrane region" description="Helical" evidence="3">
    <location>
        <begin position="407"/>
        <end position="428"/>
    </location>
</feature>
<comment type="subcellular location">
    <subcellularLocation>
        <location evidence="1">Membrane</location>
        <topology evidence="1">Multi-pass membrane protein</topology>
    </subcellularLocation>
</comment>
<sequence>MPQSIQLSEINRSREATHTQSPISNEVTLNHTHSLVDEMPEGGYGWVVVASCSVIMFFSVGGFYSWGVIQAQLAAESIAPNSTLAFIGSLGVSFIAFGAIFMGRLIRWVGARNAGFLSCLLMGGGQILSSASSKNVGGLFVTNGIIVGLGTSMSFMLCSTLPSQYFTQKRGLANGAVFSAAGIGGAILSVVQSALISRLGVAWTFRIIGAAIIALTFPACCFLKDRLRRSTATIEWSLFLDPRFVMLALGSAIGTFPLLVPPFFLPLYTNSLGLAASAGSILLAVFNVSSAIGRVSFGALCDICGPITSLCLALILSALSLLAIWPVSNSLAPLMVFAILNGFGNGGFFSTIPSVVAHMYGPIRVTTVFSMVLTGWAAGYLLGAPIAGWLLDAYGGSGGGIVAYRPAMYYAGSLSVGSTGFILGVRILTTKKNLFTFA</sequence>
<dbReference type="InterPro" id="IPR020846">
    <property type="entry name" value="MFS_dom"/>
</dbReference>
<dbReference type="GO" id="GO:0022857">
    <property type="term" value="F:transmembrane transporter activity"/>
    <property type="evidence" value="ECO:0007669"/>
    <property type="project" value="InterPro"/>
</dbReference>
<evidence type="ECO:0000313" key="6">
    <source>
        <dbReference type="Proteomes" id="UP001142393"/>
    </source>
</evidence>
<dbReference type="InterPro" id="IPR036259">
    <property type="entry name" value="MFS_trans_sf"/>
</dbReference>
<evidence type="ECO:0000259" key="4">
    <source>
        <dbReference type="PROSITE" id="PS50850"/>
    </source>
</evidence>
<comment type="similarity">
    <text evidence="2">Belongs to the major facilitator superfamily. Monocarboxylate porter (TC 2.A.1.13) family.</text>
</comment>
<organism evidence="5 6">
    <name type="scientific">Lentinula detonsa</name>
    <dbReference type="NCBI Taxonomy" id="2804962"/>
    <lineage>
        <taxon>Eukaryota</taxon>
        <taxon>Fungi</taxon>
        <taxon>Dikarya</taxon>
        <taxon>Basidiomycota</taxon>
        <taxon>Agaricomycotina</taxon>
        <taxon>Agaricomycetes</taxon>
        <taxon>Agaricomycetidae</taxon>
        <taxon>Agaricales</taxon>
        <taxon>Marasmiineae</taxon>
        <taxon>Omphalotaceae</taxon>
        <taxon>Lentinula</taxon>
    </lineage>
</organism>
<feature type="domain" description="Major facilitator superfamily (MFS) profile" evidence="4">
    <location>
        <begin position="243"/>
        <end position="438"/>
    </location>
</feature>
<keyword evidence="3" id="KW-1133">Transmembrane helix</keyword>
<feature type="transmembrane region" description="Helical" evidence="3">
    <location>
        <begin position="368"/>
        <end position="387"/>
    </location>
</feature>
<keyword evidence="6" id="KW-1185">Reference proteome</keyword>
<evidence type="ECO:0000256" key="3">
    <source>
        <dbReference type="SAM" id="Phobius"/>
    </source>
</evidence>
<feature type="transmembrane region" description="Helical" evidence="3">
    <location>
        <begin position="304"/>
        <end position="325"/>
    </location>
</feature>